<proteinExistence type="predicted"/>
<protein>
    <submittedName>
        <fullName evidence="2">Uncharacterized protein</fullName>
    </submittedName>
</protein>
<evidence type="ECO:0000313" key="2">
    <source>
        <dbReference type="WBParaSite" id="scaffold12551_cov137.g16384"/>
    </source>
</evidence>
<name>A0A915LLB5_MELJA</name>
<evidence type="ECO:0000313" key="1">
    <source>
        <dbReference type="Proteomes" id="UP000887561"/>
    </source>
</evidence>
<dbReference type="Proteomes" id="UP000887561">
    <property type="component" value="Unplaced"/>
</dbReference>
<accession>A0A915LLB5</accession>
<reference evidence="2" key="1">
    <citation type="submission" date="2022-11" db="UniProtKB">
        <authorList>
            <consortium name="WormBaseParasite"/>
        </authorList>
    </citation>
    <scope>IDENTIFICATION</scope>
</reference>
<sequence length="35" mass="4171">SWLRERAYVVTQSVRNKQASNEFWRCVWEIGANVS</sequence>
<keyword evidence="1" id="KW-1185">Reference proteome</keyword>
<dbReference type="WBParaSite" id="scaffold12551_cov137.g16384">
    <property type="protein sequence ID" value="scaffold12551_cov137.g16384"/>
    <property type="gene ID" value="scaffold12551_cov137.g16384"/>
</dbReference>
<organism evidence="1 2">
    <name type="scientific">Meloidogyne javanica</name>
    <name type="common">Root-knot nematode worm</name>
    <dbReference type="NCBI Taxonomy" id="6303"/>
    <lineage>
        <taxon>Eukaryota</taxon>
        <taxon>Metazoa</taxon>
        <taxon>Ecdysozoa</taxon>
        <taxon>Nematoda</taxon>
        <taxon>Chromadorea</taxon>
        <taxon>Rhabditida</taxon>
        <taxon>Tylenchina</taxon>
        <taxon>Tylenchomorpha</taxon>
        <taxon>Tylenchoidea</taxon>
        <taxon>Meloidogynidae</taxon>
        <taxon>Meloidogyninae</taxon>
        <taxon>Meloidogyne</taxon>
        <taxon>Meloidogyne incognita group</taxon>
    </lineage>
</organism>
<dbReference type="AlphaFoldDB" id="A0A915LLB5"/>